<dbReference type="PANTHER" id="PTHR11926">
    <property type="entry name" value="GLUCOSYL/GLUCURONOSYL TRANSFERASES"/>
    <property type="match status" value="1"/>
</dbReference>
<dbReference type="Gene3D" id="3.40.50.2000">
    <property type="entry name" value="Glycogen Phosphorylase B"/>
    <property type="match status" value="1"/>
</dbReference>
<proteinExistence type="inferred from homology"/>
<protein>
    <submittedName>
        <fullName evidence="2">Uncharacterized protein</fullName>
    </submittedName>
</protein>
<name>A0A6N2LPC5_SALVM</name>
<evidence type="ECO:0000313" key="2">
    <source>
        <dbReference type="EMBL" id="VFU39147.1"/>
    </source>
</evidence>
<sequence length="182" mass="20687">MAAVPKPQVPLQTHIISMLNLAKLLHNKGFHITFVNTEFNHKHILEARGPNTIDGCRNNFLTPFHNLITRLNDTATFSSNPPVTCIISDFISTYPKDLYEELGINYVLFCTMGLKNATDNVKIVYRSKQPSSFEFQQLYEMDSRFERSSGKVYIGPLDLILNQIPGNDYNSIGCSLWNPETE</sequence>
<dbReference type="GO" id="GO:0080043">
    <property type="term" value="F:quercetin 3-O-glucosyltransferase activity"/>
    <property type="evidence" value="ECO:0007669"/>
    <property type="project" value="TreeGrafter"/>
</dbReference>
<evidence type="ECO:0000256" key="1">
    <source>
        <dbReference type="ARBA" id="ARBA00009995"/>
    </source>
</evidence>
<organism evidence="2">
    <name type="scientific">Salix viminalis</name>
    <name type="common">Common osier</name>
    <name type="synonym">Basket willow</name>
    <dbReference type="NCBI Taxonomy" id="40686"/>
    <lineage>
        <taxon>Eukaryota</taxon>
        <taxon>Viridiplantae</taxon>
        <taxon>Streptophyta</taxon>
        <taxon>Embryophyta</taxon>
        <taxon>Tracheophyta</taxon>
        <taxon>Spermatophyta</taxon>
        <taxon>Magnoliopsida</taxon>
        <taxon>eudicotyledons</taxon>
        <taxon>Gunneridae</taxon>
        <taxon>Pentapetalae</taxon>
        <taxon>rosids</taxon>
        <taxon>fabids</taxon>
        <taxon>Malpighiales</taxon>
        <taxon>Salicaceae</taxon>
        <taxon>Saliceae</taxon>
        <taxon>Salix</taxon>
    </lineage>
</organism>
<gene>
    <name evidence="2" type="ORF">SVIM_LOCUS216056</name>
</gene>
<dbReference type="GO" id="GO:0080044">
    <property type="term" value="F:quercetin 7-O-glucosyltransferase activity"/>
    <property type="evidence" value="ECO:0007669"/>
    <property type="project" value="TreeGrafter"/>
</dbReference>
<dbReference type="AlphaFoldDB" id="A0A6N2LPC5"/>
<dbReference type="SUPFAM" id="SSF53756">
    <property type="entry name" value="UDP-Glycosyltransferase/glycogen phosphorylase"/>
    <property type="match status" value="1"/>
</dbReference>
<comment type="similarity">
    <text evidence="1">Belongs to the UDP-glycosyltransferase family.</text>
</comment>
<reference evidence="2" key="1">
    <citation type="submission" date="2019-03" db="EMBL/GenBank/DDBJ databases">
        <authorList>
            <person name="Mank J."/>
            <person name="Almeida P."/>
        </authorList>
    </citation>
    <scope>NUCLEOTIDE SEQUENCE</scope>
    <source>
        <strain evidence="2">78183</strain>
    </source>
</reference>
<dbReference type="PANTHER" id="PTHR11926:SF1409">
    <property type="entry name" value="GLYCOSYLTRANSFERASE"/>
    <property type="match status" value="1"/>
</dbReference>
<dbReference type="EMBL" id="CAADRP010001480">
    <property type="protein sequence ID" value="VFU39147.1"/>
    <property type="molecule type" value="Genomic_DNA"/>
</dbReference>
<accession>A0A6N2LPC5</accession>